<sequence>MAALCHKGNDANWPHELSRKNAVQPCSLRSIADGALTSTRPATGSAFVCLSISAHAPNSLKVEYPL</sequence>
<gene>
    <name evidence="1" type="ORF">CJF38_05270</name>
</gene>
<name>A0ABX4GQN6_9PSED</name>
<proteinExistence type="predicted"/>
<reference evidence="1 2" key="1">
    <citation type="submission" date="2017-08" db="EMBL/GenBank/DDBJ databases">
        <title>Genomic and metabolic characterisation of spoilage-associated Pseudomonas species.</title>
        <authorList>
            <person name="Stanborough T."/>
            <person name="Fegan N."/>
            <person name="Powell S.M."/>
            <person name="Singh T."/>
            <person name="Tamplin M.L."/>
            <person name="Chandry P.S."/>
        </authorList>
    </citation>
    <scope>NUCLEOTIDE SEQUENCE [LARGE SCALE GENOMIC DNA]</scope>
    <source>
        <strain evidence="1 2">L1814</strain>
    </source>
</reference>
<protein>
    <submittedName>
        <fullName evidence="1">Uncharacterized protein</fullName>
    </submittedName>
</protein>
<accession>A0ABX4GQN6</accession>
<dbReference type="Proteomes" id="UP000216897">
    <property type="component" value="Unassembled WGS sequence"/>
</dbReference>
<comment type="caution">
    <text evidence="1">The sequence shown here is derived from an EMBL/GenBank/DDBJ whole genome shotgun (WGS) entry which is preliminary data.</text>
</comment>
<organism evidence="1 2">
    <name type="scientific">Pseudomonas lundensis</name>
    <dbReference type="NCBI Taxonomy" id="86185"/>
    <lineage>
        <taxon>Bacteria</taxon>
        <taxon>Pseudomonadati</taxon>
        <taxon>Pseudomonadota</taxon>
        <taxon>Gammaproteobacteria</taxon>
        <taxon>Pseudomonadales</taxon>
        <taxon>Pseudomonadaceae</taxon>
        <taxon>Pseudomonas</taxon>
    </lineage>
</organism>
<evidence type="ECO:0000313" key="2">
    <source>
        <dbReference type="Proteomes" id="UP000216897"/>
    </source>
</evidence>
<dbReference type="EMBL" id="NQKG01000003">
    <property type="protein sequence ID" value="OZY56474.1"/>
    <property type="molecule type" value="Genomic_DNA"/>
</dbReference>
<keyword evidence="2" id="KW-1185">Reference proteome</keyword>
<evidence type="ECO:0000313" key="1">
    <source>
        <dbReference type="EMBL" id="OZY56474.1"/>
    </source>
</evidence>